<evidence type="ECO:0000313" key="3">
    <source>
        <dbReference type="Proteomes" id="UP001174997"/>
    </source>
</evidence>
<feature type="compositionally biased region" description="Pro residues" evidence="1">
    <location>
        <begin position="1"/>
        <end position="17"/>
    </location>
</feature>
<keyword evidence="3" id="KW-1185">Reference proteome</keyword>
<dbReference type="InterPro" id="IPR046670">
    <property type="entry name" value="DUF6540"/>
</dbReference>
<dbReference type="Pfam" id="PF20174">
    <property type="entry name" value="DUF6540"/>
    <property type="match status" value="1"/>
</dbReference>
<dbReference type="Proteomes" id="UP001174997">
    <property type="component" value="Unassembled WGS sequence"/>
</dbReference>
<gene>
    <name evidence="2" type="ORF">QBC41DRAFT_229372</name>
</gene>
<evidence type="ECO:0000313" key="2">
    <source>
        <dbReference type="EMBL" id="KAK0666964.1"/>
    </source>
</evidence>
<organism evidence="2 3">
    <name type="scientific">Cercophora samala</name>
    <dbReference type="NCBI Taxonomy" id="330535"/>
    <lineage>
        <taxon>Eukaryota</taxon>
        <taxon>Fungi</taxon>
        <taxon>Dikarya</taxon>
        <taxon>Ascomycota</taxon>
        <taxon>Pezizomycotina</taxon>
        <taxon>Sordariomycetes</taxon>
        <taxon>Sordariomycetidae</taxon>
        <taxon>Sordariales</taxon>
        <taxon>Lasiosphaeriaceae</taxon>
        <taxon>Cercophora</taxon>
    </lineage>
</organism>
<dbReference type="EMBL" id="JAULSY010000079">
    <property type="protein sequence ID" value="KAK0666964.1"/>
    <property type="molecule type" value="Genomic_DNA"/>
</dbReference>
<protein>
    <submittedName>
        <fullName evidence="2">Uncharacterized protein</fullName>
    </submittedName>
</protein>
<evidence type="ECO:0000256" key="1">
    <source>
        <dbReference type="SAM" id="MobiDB-lite"/>
    </source>
</evidence>
<name>A0AA39Z9W9_9PEZI</name>
<proteinExistence type="predicted"/>
<comment type="caution">
    <text evidence="2">The sequence shown here is derived from an EMBL/GenBank/DDBJ whole genome shotgun (WGS) entry which is preliminary data.</text>
</comment>
<feature type="compositionally biased region" description="Polar residues" evidence="1">
    <location>
        <begin position="24"/>
        <end position="40"/>
    </location>
</feature>
<feature type="region of interest" description="Disordered" evidence="1">
    <location>
        <begin position="1"/>
        <end position="40"/>
    </location>
</feature>
<dbReference type="AlphaFoldDB" id="A0AA39Z9W9"/>
<reference evidence="2" key="1">
    <citation type="submission" date="2023-06" db="EMBL/GenBank/DDBJ databases">
        <title>Genome-scale phylogeny and comparative genomics of the fungal order Sordariales.</title>
        <authorList>
            <consortium name="Lawrence Berkeley National Laboratory"/>
            <person name="Hensen N."/>
            <person name="Bonometti L."/>
            <person name="Westerberg I."/>
            <person name="Brannstrom I.O."/>
            <person name="Guillou S."/>
            <person name="Cros-Aarteil S."/>
            <person name="Calhoun S."/>
            <person name="Haridas S."/>
            <person name="Kuo A."/>
            <person name="Mondo S."/>
            <person name="Pangilinan J."/>
            <person name="Riley R."/>
            <person name="Labutti K."/>
            <person name="Andreopoulos B."/>
            <person name="Lipzen A."/>
            <person name="Chen C."/>
            <person name="Yanf M."/>
            <person name="Daum C."/>
            <person name="Ng V."/>
            <person name="Clum A."/>
            <person name="Steindorff A."/>
            <person name="Ohm R."/>
            <person name="Martin F."/>
            <person name="Silar P."/>
            <person name="Natvig D."/>
            <person name="Lalanne C."/>
            <person name="Gautier V."/>
            <person name="Ament-Velasquez S.L."/>
            <person name="Kruys A."/>
            <person name="Hutchinson M.I."/>
            <person name="Powell A.J."/>
            <person name="Barry K."/>
            <person name="Miller A.N."/>
            <person name="Grigoriev I.V."/>
            <person name="Debuchy R."/>
            <person name="Gladieux P."/>
            <person name="Thoren M.H."/>
            <person name="Johannesson H."/>
        </authorList>
    </citation>
    <scope>NUCLEOTIDE SEQUENCE</scope>
    <source>
        <strain evidence="2">CBS 307.81</strain>
    </source>
</reference>
<accession>A0AA39Z9W9</accession>
<sequence length="205" mass="22957">MLPPPPPPPPLPPPELLQPPASKNAPQQKPSPDLNVPSTGPPNSVSLSLLVYNGWPFANHWEYFIASPTHPNVGVILQAAGNVKDGFWLEVKRGWDISLPGQKPDQILRLGWVPKSRVEPLGSVFRVGEDQVIELEPKSELEKTLFKVPAPDKTLRDAVDDQIDRRSKIMQRNCQTWVVETSQLLVKEGLLEQRVVDYLLANKQY</sequence>